<comment type="similarity">
    <text evidence="3 12">Belongs to the class-II aminoacyl-tRNA synthetase family. Type-1 seryl-tRNA synthetase subfamily.</text>
</comment>
<feature type="binding site" evidence="12">
    <location>
        <begin position="275"/>
        <end position="277"/>
    </location>
    <ligand>
        <name>ATP</name>
        <dbReference type="ChEBI" id="CHEBI:30616"/>
    </ligand>
</feature>
<evidence type="ECO:0000256" key="4">
    <source>
        <dbReference type="ARBA" id="ARBA00022490"/>
    </source>
</evidence>
<dbReference type="InterPro" id="IPR015866">
    <property type="entry name" value="Ser-tRNA-synth_1_N"/>
</dbReference>
<evidence type="ECO:0000259" key="13">
    <source>
        <dbReference type="PROSITE" id="PS50862"/>
    </source>
</evidence>
<dbReference type="InterPro" id="IPR002314">
    <property type="entry name" value="aa-tRNA-synt_IIb"/>
</dbReference>
<accession>A0ABQ6DGM5</accession>
<dbReference type="Pfam" id="PF00587">
    <property type="entry name" value="tRNA-synt_2b"/>
    <property type="match status" value="1"/>
</dbReference>
<feature type="binding site" evidence="12">
    <location>
        <position position="298"/>
    </location>
    <ligand>
        <name>L-serine</name>
        <dbReference type="ChEBI" id="CHEBI:33384"/>
    </ligand>
</feature>
<dbReference type="InterPro" id="IPR006195">
    <property type="entry name" value="aa-tRNA-synth_II"/>
</dbReference>
<organism evidence="14 15">
    <name type="scientific">Methylobacterium oxalidis</name>
    <dbReference type="NCBI Taxonomy" id="944322"/>
    <lineage>
        <taxon>Bacteria</taxon>
        <taxon>Pseudomonadati</taxon>
        <taxon>Pseudomonadota</taxon>
        <taxon>Alphaproteobacteria</taxon>
        <taxon>Hyphomicrobiales</taxon>
        <taxon>Methylobacteriaceae</taxon>
        <taxon>Methylobacterium</taxon>
    </lineage>
</organism>
<evidence type="ECO:0000256" key="9">
    <source>
        <dbReference type="ARBA" id="ARBA00023146"/>
    </source>
</evidence>
<dbReference type="NCBIfam" id="TIGR00414">
    <property type="entry name" value="serS"/>
    <property type="match status" value="1"/>
</dbReference>
<evidence type="ECO:0000256" key="6">
    <source>
        <dbReference type="ARBA" id="ARBA00022741"/>
    </source>
</evidence>
<dbReference type="Gene3D" id="1.10.287.40">
    <property type="entry name" value="Serine-tRNA synthetase, tRNA binding domain"/>
    <property type="match status" value="1"/>
</dbReference>
<dbReference type="CDD" id="cd00770">
    <property type="entry name" value="SerRS_core"/>
    <property type="match status" value="1"/>
</dbReference>
<evidence type="ECO:0000256" key="2">
    <source>
        <dbReference type="ARBA" id="ARBA00005045"/>
    </source>
</evidence>
<dbReference type="InterPro" id="IPR002317">
    <property type="entry name" value="Ser-tRNA-ligase_type_1"/>
</dbReference>
<name>A0ABQ6DGM5_9HYPH</name>
<dbReference type="InterPro" id="IPR010978">
    <property type="entry name" value="tRNA-bd_arm"/>
</dbReference>
<feature type="binding site" evidence="12">
    <location>
        <begin position="362"/>
        <end position="365"/>
    </location>
    <ligand>
        <name>ATP</name>
        <dbReference type="ChEBI" id="CHEBI:30616"/>
    </ligand>
</feature>
<evidence type="ECO:0000256" key="3">
    <source>
        <dbReference type="ARBA" id="ARBA00010728"/>
    </source>
</evidence>
<comment type="subunit">
    <text evidence="12">Homodimer. The tRNA molecule binds across the dimer.</text>
</comment>
<proteinExistence type="inferred from homology"/>
<dbReference type="PROSITE" id="PS50862">
    <property type="entry name" value="AA_TRNA_LIGASE_II"/>
    <property type="match status" value="1"/>
</dbReference>
<dbReference type="HAMAP" id="MF_00176">
    <property type="entry name" value="Ser_tRNA_synth_type1"/>
    <property type="match status" value="1"/>
</dbReference>
<sequence>MLQSVCAQDQSRPMHDIRAIRENPSAFDHDLQRRGLEPLSAELLALDDARRGAVSAAQANQERRNALAKEIGAAKKARDEDRAQGLMAEVARLKEEGPALDAAQGEAARTLDARLAAIPNRPKADVPQGADEHGNVEYRRFEPTHPWLETGRQHFELGEAAGLMDFEAAARLSGSRFVVLKGQLARLERALGQFMLNLHTEEHGYTEVAPPILVRDEAMFGTAQLPKFREDQFAAGDGYWLIPTAEVPLTNLVRETILAEEELPLRFTALTPCFRAEAGAAGRDTRGMLRQHQFNKVELVSITAPDRSAEEHERMLACAEAVLKALELPYRVMTLCTGDMGFASQKTYDIEVWMPGQETYREISSCSVCGDFQARRMNARHRPKEGKGVQFVHTLNGSGVAVGRALIAVMENYQNPDGSVTIPSALQPYMGGLNRIEGPKS</sequence>
<keyword evidence="6 12" id="KW-0547">Nucleotide-binding</keyword>
<evidence type="ECO:0000256" key="11">
    <source>
        <dbReference type="ARBA" id="ARBA00048823"/>
    </source>
</evidence>
<dbReference type="EMBL" id="BSPK01000033">
    <property type="protein sequence ID" value="GLS64003.1"/>
    <property type="molecule type" value="Genomic_DNA"/>
</dbReference>
<feature type="binding site" evidence="12">
    <location>
        <position position="398"/>
    </location>
    <ligand>
        <name>L-serine</name>
        <dbReference type="ChEBI" id="CHEBI:33384"/>
    </ligand>
</feature>
<comment type="caution">
    <text evidence="12">Lacks conserved residue(s) required for the propagation of feature annotation.</text>
</comment>
<dbReference type="EC" id="6.1.1.11" evidence="12"/>
<evidence type="ECO:0000256" key="5">
    <source>
        <dbReference type="ARBA" id="ARBA00022598"/>
    </source>
</evidence>
<keyword evidence="8 12" id="KW-0648">Protein biosynthesis</keyword>
<dbReference type="InterPro" id="IPR045864">
    <property type="entry name" value="aa-tRNA-synth_II/BPL/LPL"/>
</dbReference>
<keyword evidence="7 12" id="KW-0067">ATP-binding</keyword>
<comment type="subcellular location">
    <subcellularLocation>
        <location evidence="1 12">Cytoplasm</location>
    </subcellularLocation>
</comment>
<keyword evidence="9 12" id="KW-0030">Aminoacyl-tRNA synthetase</keyword>
<comment type="catalytic activity">
    <reaction evidence="10 12">
        <text>tRNA(Sec) + L-serine + ATP = L-seryl-tRNA(Sec) + AMP + diphosphate + H(+)</text>
        <dbReference type="Rhea" id="RHEA:42580"/>
        <dbReference type="Rhea" id="RHEA-COMP:9742"/>
        <dbReference type="Rhea" id="RHEA-COMP:10128"/>
        <dbReference type="ChEBI" id="CHEBI:15378"/>
        <dbReference type="ChEBI" id="CHEBI:30616"/>
        <dbReference type="ChEBI" id="CHEBI:33019"/>
        <dbReference type="ChEBI" id="CHEBI:33384"/>
        <dbReference type="ChEBI" id="CHEBI:78442"/>
        <dbReference type="ChEBI" id="CHEBI:78533"/>
        <dbReference type="ChEBI" id="CHEBI:456215"/>
        <dbReference type="EC" id="6.1.1.11"/>
    </reaction>
</comment>
<comment type="caution">
    <text evidence="14">The sequence shown here is derived from an EMBL/GenBank/DDBJ whole genome shotgun (WGS) entry which is preliminary data.</text>
</comment>
<evidence type="ECO:0000313" key="14">
    <source>
        <dbReference type="EMBL" id="GLS64003.1"/>
    </source>
</evidence>
<gene>
    <name evidence="12 14" type="primary">serS</name>
    <name evidence="14" type="ORF">GCM10007888_23840</name>
</gene>
<dbReference type="SUPFAM" id="SSF55681">
    <property type="entry name" value="Class II aaRS and biotin synthetases"/>
    <property type="match status" value="1"/>
</dbReference>
<comment type="function">
    <text evidence="12">Catalyzes the attachment of serine to tRNA(Ser). Is also able to aminoacylate tRNA(Sec) with serine, to form the misacylated tRNA L-seryl-tRNA(Sec), which will be further converted into selenocysteinyl-tRNA(Sec).</text>
</comment>
<dbReference type="PIRSF" id="PIRSF001529">
    <property type="entry name" value="Ser-tRNA-synth_IIa"/>
    <property type="match status" value="1"/>
</dbReference>
<evidence type="ECO:0000313" key="15">
    <source>
        <dbReference type="Proteomes" id="UP001156856"/>
    </source>
</evidence>
<dbReference type="Pfam" id="PF02403">
    <property type="entry name" value="Seryl_tRNA_N"/>
    <property type="match status" value="1"/>
</dbReference>
<dbReference type="Gene3D" id="3.30.930.10">
    <property type="entry name" value="Bira Bifunctional Protein, Domain 2"/>
    <property type="match status" value="1"/>
</dbReference>
<keyword evidence="5 12" id="KW-0436">Ligase</keyword>
<feature type="binding site" evidence="12">
    <location>
        <begin position="244"/>
        <end position="246"/>
    </location>
    <ligand>
        <name>L-serine</name>
        <dbReference type="ChEBI" id="CHEBI:33384"/>
    </ligand>
</feature>
<evidence type="ECO:0000256" key="10">
    <source>
        <dbReference type="ARBA" id="ARBA00047929"/>
    </source>
</evidence>
<dbReference type="GO" id="GO:0016874">
    <property type="term" value="F:ligase activity"/>
    <property type="evidence" value="ECO:0007669"/>
    <property type="project" value="UniProtKB-KW"/>
</dbReference>
<comment type="catalytic activity">
    <reaction evidence="11 12">
        <text>tRNA(Ser) + L-serine + ATP = L-seryl-tRNA(Ser) + AMP + diphosphate + H(+)</text>
        <dbReference type="Rhea" id="RHEA:12292"/>
        <dbReference type="Rhea" id="RHEA-COMP:9669"/>
        <dbReference type="Rhea" id="RHEA-COMP:9703"/>
        <dbReference type="ChEBI" id="CHEBI:15378"/>
        <dbReference type="ChEBI" id="CHEBI:30616"/>
        <dbReference type="ChEBI" id="CHEBI:33019"/>
        <dbReference type="ChEBI" id="CHEBI:33384"/>
        <dbReference type="ChEBI" id="CHEBI:78442"/>
        <dbReference type="ChEBI" id="CHEBI:78533"/>
        <dbReference type="ChEBI" id="CHEBI:456215"/>
        <dbReference type="EC" id="6.1.1.11"/>
    </reaction>
</comment>
<comment type="pathway">
    <text evidence="2 12">Aminoacyl-tRNA biosynthesis; selenocysteinyl-tRNA(Sec) biosynthesis; L-seryl-tRNA(Sec) from L-serine and tRNA(Sec): step 1/1.</text>
</comment>
<evidence type="ECO:0000256" key="8">
    <source>
        <dbReference type="ARBA" id="ARBA00022917"/>
    </source>
</evidence>
<dbReference type="PANTHER" id="PTHR43697:SF1">
    <property type="entry name" value="SERINE--TRNA LIGASE"/>
    <property type="match status" value="1"/>
</dbReference>
<dbReference type="InterPro" id="IPR042103">
    <property type="entry name" value="SerRS_1_N_sf"/>
</dbReference>
<reference evidence="15" key="1">
    <citation type="journal article" date="2019" name="Int. J. Syst. Evol. Microbiol.">
        <title>The Global Catalogue of Microorganisms (GCM) 10K type strain sequencing project: providing services to taxonomists for standard genome sequencing and annotation.</title>
        <authorList>
            <consortium name="The Broad Institute Genomics Platform"/>
            <consortium name="The Broad Institute Genome Sequencing Center for Infectious Disease"/>
            <person name="Wu L."/>
            <person name="Ma J."/>
        </authorList>
    </citation>
    <scope>NUCLEOTIDE SEQUENCE [LARGE SCALE GENOMIC DNA]</scope>
    <source>
        <strain evidence="15">NBRC 107715</strain>
    </source>
</reference>
<dbReference type="InterPro" id="IPR033729">
    <property type="entry name" value="SerRS_core"/>
</dbReference>
<keyword evidence="4 12" id="KW-0963">Cytoplasm</keyword>
<dbReference type="PRINTS" id="PR00981">
    <property type="entry name" value="TRNASYNTHSER"/>
</dbReference>
<comment type="domain">
    <text evidence="12">Consists of two distinct domains, a catalytic core and a N-terminal extension that is involved in tRNA binding.</text>
</comment>
<dbReference type="PANTHER" id="PTHR43697">
    <property type="entry name" value="SERYL-TRNA SYNTHETASE"/>
    <property type="match status" value="1"/>
</dbReference>
<keyword evidence="15" id="KW-1185">Reference proteome</keyword>
<feature type="domain" description="Aminoacyl-transfer RNA synthetases class-II family profile" evidence="13">
    <location>
        <begin position="186"/>
        <end position="423"/>
    </location>
</feature>
<dbReference type="SUPFAM" id="SSF46589">
    <property type="entry name" value="tRNA-binding arm"/>
    <property type="match status" value="1"/>
</dbReference>
<protein>
    <recommendedName>
        <fullName evidence="12">Serine--tRNA ligase</fullName>
        <ecNumber evidence="12">6.1.1.11</ecNumber>
    </recommendedName>
    <alternativeName>
        <fullName evidence="12">Seryl-tRNA synthetase</fullName>
        <shortName evidence="12">SerRS</shortName>
    </alternativeName>
    <alternativeName>
        <fullName evidence="12">Seryl-tRNA(Ser/Sec) synthetase</fullName>
    </alternativeName>
</protein>
<dbReference type="Proteomes" id="UP001156856">
    <property type="component" value="Unassembled WGS sequence"/>
</dbReference>
<evidence type="ECO:0000256" key="12">
    <source>
        <dbReference type="HAMAP-Rule" id="MF_00176"/>
    </source>
</evidence>
<evidence type="ECO:0000256" key="1">
    <source>
        <dbReference type="ARBA" id="ARBA00004496"/>
    </source>
</evidence>
<evidence type="ECO:0000256" key="7">
    <source>
        <dbReference type="ARBA" id="ARBA00022840"/>
    </source>
</evidence>